<keyword evidence="2 9" id="KW-0820">tRNA-binding</keyword>
<feature type="compositionally biased region" description="Low complexity" evidence="10">
    <location>
        <begin position="1"/>
        <end position="18"/>
    </location>
</feature>
<feature type="binding site" evidence="9">
    <location>
        <position position="150"/>
    </location>
    <ligand>
        <name>S-adenosyl-L-methionine</name>
        <dbReference type="ChEBI" id="CHEBI:59789"/>
    </ligand>
</feature>
<protein>
    <recommendedName>
        <fullName evidence="9">tRNA (guanine-N(7)-)-methyltransferase</fullName>
        <ecNumber evidence="9">2.1.1.33</ecNumber>
    </recommendedName>
    <alternativeName>
        <fullName evidence="9">tRNA (guanine(46)-N(7))-methyltransferase</fullName>
    </alternativeName>
    <alternativeName>
        <fullName evidence="9">tRNA(m7G46)-methyltransferase</fullName>
    </alternativeName>
</protein>
<dbReference type="Proteomes" id="UP001420932">
    <property type="component" value="Unassembled WGS sequence"/>
</dbReference>
<proteinExistence type="inferred from homology"/>
<keyword evidence="6 9" id="KW-0819">tRNA processing</keyword>
<dbReference type="GO" id="GO:0008176">
    <property type="term" value="F:tRNA (guanine(46)-N7)-methyltransferase activity"/>
    <property type="evidence" value="ECO:0007669"/>
    <property type="project" value="UniProtKB-UniRule"/>
</dbReference>
<dbReference type="HAMAP" id="MF_03055">
    <property type="entry name" value="tRNA_methyltr_TrmB_euk"/>
    <property type="match status" value="1"/>
</dbReference>
<keyword evidence="5 9" id="KW-0949">S-adenosyl-L-methionine</keyword>
<evidence type="ECO:0000256" key="6">
    <source>
        <dbReference type="ARBA" id="ARBA00022694"/>
    </source>
</evidence>
<feature type="binding site" evidence="9">
    <location>
        <begin position="228"/>
        <end position="230"/>
    </location>
    <ligand>
        <name>S-adenosyl-L-methionine</name>
        <dbReference type="ChEBI" id="CHEBI:59789"/>
    </ligand>
</feature>
<feature type="region of interest" description="Disordered" evidence="10">
    <location>
        <begin position="1"/>
        <end position="21"/>
    </location>
</feature>
<keyword evidence="3 9" id="KW-0489">Methyltransferase</keyword>
<comment type="similarity">
    <text evidence="9">Belongs to the class I-like SAM-binding methyltransferase superfamily. TrmB family.</text>
</comment>
<dbReference type="GO" id="GO:0005634">
    <property type="term" value="C:nucleus"/>
    <property type="evidence" value="ECO:0007669"/>
    <property type="project" value="UniProtKB-SubCell"/>
</dbReference>
<dbReference type="Pfam" id="PF02390">
    <property type="entry name" value="Methyltransf_4"/>
    <property type="match status" value="1"/>
</dbReference>
<sequence>MSQNPKPSSSSSSKSKSSGLPRKRFYRARAHSNPLSDSHFPVPINPSLFNLSQHYPHFFPDRSNAPKRIEFADIGCGFGGLLVTLSPIFPDTLMIGMEIRDKVASYVDERIRALRTPLGDYHNISVVRTNSMKYLPNYFEKAQLSKMFFLFPDPHFKEKNRRRRVISESLLDEYAYVMKVGGLVYAVTDVEELGEWIRGCLERHCLFQRVGDEEAAGDPVAKVLESATEEGKKVLRNGGQTFRCVYRRIAA</sequence>
<comment type="catalytic activity">
    <reaction evidence="1 9">
        <text>guanosine(46) in tRNA + S-adenosyl-L-methionine = N(7)-methylguanosine(46) in tRNA + S-adenosyl-L-homocysteine</text>
        <dbReference type="Rhea" id="RHEA:42708"/>
        <dbReference type="Rhea" id="RHEA-COMP:10188"/>
        <dbReference type="Rhea" id="RHEA-COMP:10189"/>
        <dbReference type="ChEBI" id="CHEBI:57856"/>
        <dbReference type="ChEBI" id="CHEBI:59789"/>
        <dbReference type="ChEBI" id="CHEBI:74269"/>
        <dbReference type="ChEBI" id="CHEBI:74480"/>
        <dbReference type="EC" id="2.1.1.33"/>
    </reaction>
</comment>
<evidence type="ECO:0000256" key="7">
    <source>
        <dbReference type="ARBA" id="ARBA00022884"/>
    </source>
</evidence>
<dbReference type="SUPFAM" id="SSF53335">
    <property type="entry name" value="S-adenosyl-L-methionine-dependent methyltransferases"/>
    <property type="match status" value="1"/>
</dbReference>
<evidence type="ECO:0000256" key="8">
    <source>
        <dbReference type="ARBA" id="ARBA00023242"/>
    </source>
</evidence>
<evidence type="ECO:0000256" key="3">
    <source>
        <dbReference type="ARBA" id="ARBA00022603"/>
    </source>
</evidence>
<keyword evidence="4 9" id="KW-0808">Transferase</keyword>
<keyword evidence="7 9" id="KW-0694">RNA-binding</keyword>
<comment type="function">
    <text evidence="9">Catalyzes the formation of N(7)-methylguanine at position 46 (m7G46) in tRNA.</text>
</comment>
<dbReference type="AlphaFoldDB" id="A0AAP0EQG1"/>
<dbReference type="Gene3D" id="3.40.50.150">
    <property type="entry name" value="Vaccinia Virus protein VP39"/>
    <property type="match status" value="1"/>
</dbReference>
<dbReference type="PANTHER" id="PTHR23417">
    <property type="entry name" value="3-DEOXY-D-MANNO-OCTULOSONIC-ACID TRANSFERASE/TRNA GUANINE-N 7 - -METHYLTRANSFERASE"/>
    <property type="match status" value="1"/>
</dbReference>
<dbReference type="GO" id="GO:0000049">
    <property type="term" value="F:tRNA binding"/>
    <property type="evidence" value="ECO:0007669"/>
    <property type="project" value="UniProtKB-UniRule"/>
</dbReference>
<evidence type="ECO:0000256" key="4">
    <source>
        <dbReference type="ARBA" id="ARBA00022679"/>
    </source>
</evidence>
<keyword evidence="8 9" id="KW-0539">Nucleus</keyword>
<organism evidence="11 12">
    <name type="scientific">Stephania yunnanensis</name>
    <dbReference type="NCBI Taxonomy" id="152371"/>
    <lineage>
        <taxon>Eukaryota</taxon>
        <taxon>Viridiplantae</taxon>
        <taxon>Streptophyta</taxon>
        <taxon>Embryophyta</taxon>
        <taxon>Tracheophyta</taxon>
        <taxon>Spermatophyta</taxon>
        <taxon>Magnoliopsida</taxon>
        <taxon>Ranunculales</taxon>
        <taxon>Menispermaceae</taxon>
        <taxon>Menispermoideae</taxon>
        <taxon>Cissampelideae</taxon>
        <taxon>Stephania</taxon>
    </lineage>
</organism>
<reference evidence="11 12" key="1">
    <citation type="submission" date="2024-01" db="EMBL/GenBank/DDBJ databases">
        <title>Genome assemblies of Stephania.</title>
        <authorList>
            <person name="Yang L."/>
        </authorList>
    </citation>
    <scope>NUCLEOTIDE SEQUENCE [LARGE SCALE GENOMIC DNA]</scope>
    <source>
        <strain evidence="11">YNDBR</strain>
        <tissue evidence="11">Leaf</tissue>
    </source>
</reference>
<evidence type="ECO:0000256" key="10">
    <source>
        <dbReference type="SAM" id="MobiDB-lite"/>
    </source>
</evidence>
<dbReference type="GO" id="GO:0043527">
    <property type="term" value="C:tRNA methyltransferase complex"/>
    <property type="evidence" value="ECO:0007669"/>
    <property type="project" value="TreeGrafter"/>
</dbReference>
<dbReference type="InterPro" id="IPR003358">
    <property type="entry name" value="tRNA_(Gua-N-7)_MeTrfase_Trmb"/>
</dbReference>
<dbReference type="InterPro" id="IPR025763">
    <property type="entry name" value="Trm8_euk"/>
</dbReference>
<comment type="caution">
    <text evidence="11">The sequence shown here is derived from an EMBL/GenBank/DDBJ whole genome shotgun (WGS) entry which is preliminary data.</text>
</comment>
<name>A0AAP0EQG1_9MAGN</name>
<dbReference type="NCBIfam" id="TIGR00091">
    <property type="entry name" value="tRNA (guanosine(46)-N7)-methyltransferase TrmB"/>
    <property type="match status" value="1"/>
</dbReference>
<evidence type="ECO:0000313" key="11">
    <source>
        <dbReference type="EMBL" id="KAK9097761.1"/>
    </source>
</evidence>
<dbReference type="FunFam" id="3.40.50.150:FF:000158">
    <property type="entry name" value="tRNA (guanine-N(7)-)-methyltransferase"/>
    <property type="match status" value="1"/>
</dbReference>
<comment type="pathway">
    <text evidence="9">tRNA modification; N(7)-methylguanine-tRNA biosynthesis.</text>
</comment>
<dbReference type="InterPro" id="IPR029063">
    <property type="entry name" value="SAM-dependent_MTases_sf"/>
</dbReference>
<dbReference type="EC" id="2.1.1.33" evidence="9"/>
<evidence type="ECO:0000256" key="9">
    <source>
        <dbReference type="HAMAP-Rule" id="MF_03055"/>
    </source>
</evidence>
<feature type="active site" evidence="9">
    <location>
        <position position="153"/>
    </location>
</feature>
<dbReference type="PROSITE" id="PS51625">
    <property type="entry name" value="SAM_MT_TRMB"/>
    <property type="match status" value="1"/>
</dbReference>
<evidence type="ECO:0000313" key="12">
    <source>
        <dbReference type="Proteomes" id="UP001420932"/>
    </source>
</evidence>
<evidence type="ECO:0000256" key="5">
    <source>
        <dbReference type="ARBA" id="ARBA00022691"/>
    </source>
</evidence>
<accession>A0AAP0EQG1</accession>
<feature type="binding site" evidence="9">
    <location>
        <position position="75"/>
    </location>
    <ligand>
        <name>S-adenosyl-L-methionine</name>
        <dbReference type="ChEBI" id="CHEBI:59789"/>
    </ligand>
</feature>
<keyword evidence="12" id="KW-1185">Reference proteome</keyword>
<evidence type="ECO:0000256" key="1">
    <source>
        <dbReference type="ARBA" id="ARBA00000142"/>
    </source>
</evidence>
<dbReference type="EMBL" id="JBBNAF010000011">
    <property type="protein sequence ID" value="KAK9097761.1"/>
    <property type="molecule type" value="Genomic_DNA"/>
</dbReference>
<dbReference type="PANTHER" id="PTHR23417:SF16">
    <property type="entry name" value="TRNA (GUANINE-N(7)-)-METHYLTRANSFERASE"/>
    <property type="match status" value="1"/>
</dbReference>
<gene>
    <name evidence="11" type="ORF">Syun_024806</name>
</gene>
<comment type="subcellular location">
    <subcellularLocation>
        <location evidence="9">Nucleus</location>
    </subcellularLocation>
</comment>
<feature type="binding site" evidence="9">
    <location>
        <begin position="130"/>
        <end position="131"/>
    </location>
    <ligand>
        <name>S-adenosyl-L-methionine</name>
        <dbReference type="ChEBI" id="CHEBI:59789"/>
    </ligand>
</feature>
<feature type="binding site" evidence="9">
    <location>
        <begin position="98"/>
        <end position="99"/>
    </location>
    <ligand>
        <name>S-adenosyl-L-methionine</name>
        <dbReference type="ChEBI" id="CHEBI:59789"/>
    </ligand>
</feature>
<evidence type="ECO:0000256" key="2">
    <source>
        <dbReference type="ARBA" id="ARBA00022555"/>
    </source>
</evidence>